<evidence type="ECO:0000313" key="2">
    <source>
        <dbReference type="EMBL" id="EDH0939013.1"/>
    </source>
</evidence>
<protein>
    <submittedName>
        <fullName evidence="2">Uncharacterized protein</fullName>
    </submittedName>
</protein>
<feature type="transmembrane region" description="Helical" evidence="1">
    <location>
        <begin position="383"/>
        <end position="407"/>
    </location>
</feature>
<feature type="transmembrane region" description="Helical" evidence="1">
    <location>
        <begin position="422"/>
        <end position="441"/>
    </location>
</feature>
<name>A0A5M3F1U3_LISMN</name>
<feature type="transmembrane region" description="Helical" evidence="1">
    <location>
        <begin position="68"/>
        <end position="86"/>
    </location>
</feature>
<feature type="transmembrane region" description="Helical" evidence="1">
    <location>
        <begin position="184"/>
        <end position="204"/>
    </location>
</feature>
<proteinExistence type="predicted"/>
<keyword evidence="1" id="KW-1133">Transmembrane helix</keyword>
<evidence type="ECO:0000256" key="1">
    <source>
        <dbReference type="SAM" id="Phobius"/>
    </source>
</evidence>
<feature type="transmembrane region" description="Helical" evidence="1">
    <location>
        <begin position="117"/>
        <end position="138"/>
    </location>
</feature>
<keyword evidence="1" id="KW-0472">Membrane</keyword>
<reference evidence="2" key="1">
    <citation type="submission" date="2019-10" db="EMBL/GenBank/DDBJ databases">
        <authorList>
            <consortium name="GenomeTrakr: Next Generation Sequencing Network for Food Pathogen Tracability"/>
        </authorList>
    </citation>
    <scope>NUCLEOTIDE SEQUENCE</scope>
    <source>
        <strain evidence="2">CFSAN085152</strain>
    </source>
</reference>
<feature type="transmembrane region" description="Helical" evidence="1">
    <location>
        <begin position="219"/>
        <end position="242"/>
    </location>
</feature>
<feature type="transmembrane region" description="Helical" evidence="1">
    <location>
        <begin position="150"/>
        <end position="172"/>
    </location>
</feature>
<accession>A0A5M3F1U3</accession>
<dbReference type="AlphaFoldDB" id="A0A5M3F1U3"/>
<feature type="transmembrane region" description="Helical" evidence="1">
    <location>
        <begin position="345"/>
        <end position="371"/>
    </location>
</feature>
<sequence>MKISNRVISFINIFVGPLIYVENAIDFLQLGKRGKSLIKNIAALVICSIFLMIIFVFFYMLFGINIKFIYYLLLFICSFCSIFFVIRRKETYNLLKILSCYFLHLNYRWQKFEKENLANLLINVVLTFIWGFFVHWLTKKAFFSLSITNPAIIEGTTLVLLITTLYAIYVHFPQREKTRKFRKKSINLLVMIGTNVVLSFNTYYTVQKTMTINEITLSVISWMIAIALLLFTLTDFLTYSIISYEMPYYILKKYAKKKKVARKRQKQFLKALKAELVQVTKIPETIDFIFYEVNWFLRKNNFTLKQFISNIVIVSFMAISFYYIIEKEVSKGFIFNIMEGIIFPLLIDIAPFVFIIIILYRFVFGLIIYILNDYKNKNFKGWLEAIQVSLLTIPIIMMCIVGLFNLIDANINLKGWSELSEIIWGMGIFFGFLLLLIRYFIVKFLE</sequence>
<gene>
    <name evidence="2" type="ORF">GCV89_13575</name>
</gene>
<feature type="transmembrane region" description="Helical" evidence="1">
    <location>
        <begin position="37"/>
        <end position="62"/>
    </location>
</feature>
<organism evidence="2">
    <name type="scientific">Listeria monocytogenes</name>
    <dbReference type="NCBI Taxonomy" id="1639"/>
    <lineage>
        <taxon>Bacteria</taxon>
        <taxon>Bacillati</taxon>
        <taxon>Bacillota</taxon>
        <taxon>Bacilli</taxon>
        <taxon>Bacillales</taxon>
        <taxon>Listeriaceae</taxon>
        <taxon>Listeria</taxon>
    </lineage>
</organism>
<keyword evidence="1" id="KW-0812">Transmembrane</keyword>
<feature type="transmembrane region" description="Helical" evidence="1">
    <location>
        <begin position="307"/>
        <end position="325"/>
    </location>
</feature>
<dbReference type="EMBL" id="AAMGJA010000005">
    <property type="protein sequence ID" value="EDH0939013.1"/>
    <property type="molecule type" value="Genomic_DNA"/>
</dbReference>
<comment type="caution">
    <text evidence="2">The sequence shown here is derived from an EMBL/GenBank/DDBJ whole genome shotgun (WGS) entry which is preliminary data.</text>
</comment>